<proteinExistence type="predicted"/>
<keyword evidence="1" id="KW-0813">Transport</keyword>
<evidence type="ECO:0000313" key="3">
    <source>
        <dbReference type="EMBL" id="KAK2999541.1"/>
    </source>
</evidence>
<dbReference type="PANTHER" id="PTHR16166:SF143">
    <property type="entry name" value="PROTEIN SORTING-ASSOCIATED PROTEIN, PUTATIVE (DUF1162)-RELATED"/>
    <property type="match status" value="1"/>
</dbReference>
<gene>
    <name evidence="3" type="ORF">RJ639_023204</name>
</gene>
<keyword evidence="4" id="KW-1185">Reference proteome</keyword>
<comment type="caution">
    <text evidence="3">The sequence shown here is derived from an EMBL/GenBank/DDBJ whole genome shotgun (WGS) entry which is preliminary data.</text>
</comment>
<accession>A0AA88V0M1</accession>
<name>A0AA88V0M1_9ASTE</name>
<evidence type="ECO:0000313" key="4">
    <source>
        <dbReference type="Proteomes" id="UP001188597"/>
    </source>
</evidence>
<protein>
    <recommendedName>
        <fullName evidence="2">Chorein N-terminal domain-containing protein</fullName>
    </recommendedName>
</protein>
<evidence type="ECO:0000256" key="1">
    <source>
        <dbReference type="ARBA" id="ARBA00022448"/>
    </source>
</evidence>
<sequence>MFEGLVRQLLLGYLGRYIKDIHKEQFKISLWNGKFHDSIPPLKHFLHTVSISILYFCCFLAEEVLLENVELILEAFDYLQLPFALNQGRVGRLSLKIPWKKLGWDPIIIILEDVLVCACQRDDKEWSMDAVEKREFAGKKAKLAAAELAKLSRRVCDDQAGRSFISYITAKVLDGIQLSIRNVHVMYRNPLSGEAESVFGLRFSSLTVMKQNLTWASTVKARGGQVSKLVEVHGLEIYCSTVQGNLELMSIGNDGDYGFGADVGLQGDQSIYLLAPVDASVSVLVCKSLDIDLVYVLYGFCSTQLEIYSETIKQFMHSRKEQSCTVDDAVKGLTNNIGLVPERVNRSGNLGNDAPQYSINFELAGLVMSLDEVQLQQANLQCIRKKLFAFSSILNLALTCPSLDV</sequence>
<dbReference type="InterPro" id="IPR026854">
    <property type="entry name" value="VPS13_N"/>
</dbReference>
<evidence type="ECO:0000259" key="2">
    <source>
        <dbReference type="Pfam" id="PF12624"/>
    </source>
</evidence>
<feature type="domain" description="Chorein N-terminal" evidence="2">
    <location>
        <begin position="63"/>
        <end position="243"/>
    </location>
</feature>
<dbReference type="GO" id="GO:0045053">
    <property type="term" value="P:protein retention in Golgi apparatus"/>
    <property type="evidence" value="ECO:0007669"/>
    <property type="project" value="TreeGrafter"/>
</dbReference>
<dbReference type="InterPro" id="IPR026847">
    <property type="entry name" value="VPS13"/>
</dbReference>
<dbReference type="Proteomes" id="UP001188597">
    <property type="component" value="Unassembled WGS sequence"/>
</dbReference>
<dbReference type="AlphaFoldDB" id="A0AA88V0M1"/>
<dbReference type="EMBL" id="JAVXUP010003248">
    <property type="protein sequence ID" value="KAK2999541.1"/>
    <property type="molecule type" value="Genomic_DNA"/>
</dbReference>
<dbReference type="GO" id="GO:0006623">
    <property type="term" value="P:protein targeting to vacuole"/>
    <property type="evidence" value="ECO:0007669"/>
    <property type="project" value="TreeGrafter"/>
</dbReference>
<reference evidence="3" key="1">
    <citation type="submission" date="2022-12" db="EMBL/GenBank/DDBJ databases">
        <title>Draft genome assemblies for two species of Escallonia (Escalloniales).</title>
        <authorList>
            <person name="Chanderbali A."/>
            <person name="Dervinis C."/>
            <person name="Anghel I."/>
            <person name="Soltis D."/>
            <person name="Soltis P."/>
            <person name="Zapata F."/>
        </authorList>
    </citation>
    <scope>NUCLEOTIDE SEQUENCE</scope>
    <source>
        <strain evidence="3">UCBG64.0493</strain>
        <tissue evidence="3">Leaf</tissue>
    </source>
</reference>
<dbReference type="Pfam" id="PF12624">
    <property type="entry name" value="VPS13_N"/>
    <property type="match status" value="1"/>
</dbReference>
<dbReference type="PANTHER" id="PTHR16166">
    <property type="entry name" value="VACUOLAR PROTEIN SORTING-ASSOCIATED PROTEIN VPS13"/>
    <property type="match status" value="1"/>
</dbReference>
<organism evidence="3 4">
    <name type="scientific">Escallonia herrerae</name>
    <dbReference type="NCBI Taxonomy" id="1293975"/>
    <lineage>
        <taxon>Eukaryota</taxon>
        <taxon>Viridiplantae</taxon>
        <taxon>Streptophyta</taxon>
        <taxon>Embryophyta</taxon>
        <taxon>Tracheophyta</taxon>
        <taxon>Spermatophyta</taxon>
        <taxon>Magnoliopsida</taxon>
        <taxon>eudicotyledons</taxon>
        <taxon>Gunneridae</taxon>
        <taxon>Pentapetalae</taxon>
        <taxon>asterids</taxon>
        <taxon>campanulids</taxon>
        <taxon>Escalloniales</taxon>
        <taxon>Escalloniaceae</taxon>
        <taxon>Escallonia</taxon>
    </lineage>
</organism>